<proteinExistence type="predicted"/>
<evidence type="ECO:0000313" key="3">
    <source>
        <dbReference type="EMBL" id="MBH3441782.1"/>
    </source>
</evidence>
<keyword evidence="2" id="KW-1133">Transmembrane helix</keyword>
<feature type="compositionally biased region" description="Polar residues" evidence="1">
    <location>
        <begin position="132"/>
        <end position="141"/>
    </location>
</feature>
<feature type="transmembrane region" description="Helical" evidence="2">
    <location>
        <begin position="26"/>
        <end position="46"/>
    </location>
</feature>
<feature type="transmembrane region" description="Helical" evidence="2">
    <location>
        <begin position="99"/>
        <end position="118"/>
    </location>
</feature>
<dbReference type="Proteomes" id="UP000250443">
    <property type="component" value="Unassembled WGS sequence"/>
</dbReference>
<reference evidence="5 6" key="1">
    <citation type="submission" date="2018-06" db="EMBL/GenBank/DDBJ databases">
        <authorList>
            <consortium name="Pathogen Informatics"/>
            <person name="Doyle S."/>
        </authorList>
    </citation>
    <scope>NUCLEOTIDE SEQUENCE [LARGE SCALE GENOMIC DNA]</scope>
    <source>
        <strain evidence="5 6">NCTC11842</strain>
    </source>
</reference>
<keyword evidence="2" id="KW-0472">Membrane</keyword>
<accession>A0A2X2CIS3</accession>
<sequence>MTDINKELETKSESVFKRFASSLAQIHPAAAGAIVAAVIMPTTFFASAMNILEHKDILASQGPEALAAFMKHKPDTMLEAIGQALAGTSPSKWQSMQTLSLMALSTLPIMTTAGVHLAQQFSSMKRQIQELKTNSSYSASAGASRDPALPSGATRDPHKGPLSAQFNASLESMATKLDNRNQPTIKPGPKGPRL</sequence>
<evidence type="ECO:0000313" key="4">
    <source>
        <dbReference type="EMBL" id="SPY99879.1"/>
    </source>
</evidence>
<dbReference type="Proteomes" id="UP000638986">
    <property type="component" value="Unassembled WGS sequence"/>
</dbReference>
<evidence type="ECO:0000256" key="2">
    <source>
        <dbReference type="SAM" id="Phobius"/>
    </source>
</evidence>
<gene>
    <name evidence="3" type="ORF">I5Q09_24190</name>
    <name evidence="4" type="ORF">NCTC11842_00024</name>
    <name evidence="5" type="ORF">NCTC11842_00200</name>
</gene>
<dbReference type="AlphaFoldDB" id="A0A2X2CIS3"/>
<dbReference type="RefSeq" id="WP_112297393.1">
    <property type="nucleotide sequence ID" value="NZ_JAAMQY010000010.1"/>
</dbReference>
<evidence type="ECO:0000313" key="6">
    <source>
        <dbReference type="Proteomes" id="UP000250443"/>
    </source>
</evidence>
<keyword evidence="2" id="KW-0812">Transmembrane</keyword>
<evidence type="ECO:0000313" key="5">
    <source>
        <dbReference type="EMBL" id="SPZ00055.1"/>
    </source>
</evidence>
<dbReference type="EMBL" id="UAUF01000002">
    <property type="protein sequence ID" value="SPZ00055.1"/>
    <property type="molecule type" value="Genomic_DNA"/>
</dbReference>
<evidence type="ECO:0000313" key="7">
    <source>
        <dbReference type="Proteomes" id="UP000638986"/>
    </source>
</evidence>
<dbReference type="EMBL" id="UAUF01000002">
    <property type="protein sequence ID" value="SPY99879.1"/>
    <property type="molecule type" value="Genomic_DNA"/>
</dbReference>
<organism evidence="5 6">
    <name type="scientific">Pseudomonas luteola</name>
    <dbReference type="NCBI Taxonomy" id="47886"/>
    <lineage>
        <taxon>Bacteria</taxon>
        <taxon>Pseudomonadati</taxon>
        <taxon>Pseudomonadota</taxon>
        <taxon>Gammaproteobacteria</taxon>
        <taxon>Pseudomonadales</taxon>
        <taxon>Pseudomonadaceae</taxon>
        <taxon>Pseudomonas</taxon>
    </lineage>
</organism>
<protein>
    <submittedName>
        <fullName evidence="5">Uncharacterized protein</fullName>
    </submittedName>
</protein>
<feature type="region of interest" description="Disordered" evidence="1">
    <location>
        <begin position="132"/>
        <end position="194"/>
    </location>
</feature>
<evidence type="ECO:0000256" key="1">
    <source>
        <dbReference type="SAM" id="MobiDB-lite"/>
    </source>
</evidence>
<reference evidence="3 7" key="2">
    <citation type="submission" date="2020-11" db="EMBL/GenBank/DDBJ databases">
        <title>Enhanced detection system for hospital associated transmission using whole genome sequencing surveillance.</title>
        <authorList>
            <person name="Harrison L.H."/>
            <person name="Van Tyne D."/>
            <person name="Marsh J.W."/>
            <person name="Griffith M.P."/>
            <person name="Snyder D.J."/>
            <person name="Cooper V.S."/>
            <person name="Mustapha M."/>
        </authorList>
    </citation>
    <scope>NUCLEOTIDE SEQUENCE [LARGE SCALE GENOMIC DNA]</scope>
    <source>
        <strain evidence="3 7">PSB00013</strain>
    </source>
</reference>
<dbReference type="EMBL" id="JADTXM010000028">
    <property type="protein sequence ID" value="MBH3441782.1"/>
    <property type="molecule type" value="Genomic_DNA"/>
</dbReference>
<name>A0A2X2CIS3_PSELU</name>